<evidence type="ECO:0000259" key="2">
    <source>
        <dbReference type="PROSITE" id="PS50013"/>
    </source>
</evidence>
<proteinExistence type="predicted"/>
<protein>
    <recommendedName>
        <fullName evidence="2">Chromo domain-containing protein</fullName>
    </recommendedName>
</protein>
<dbReference type="AlphaFoldDB" id="A0A3B1IDE5"/>
<organism evidence="3 4">
    <name type="scientific">Astyanax mexicanus</name>
    <name type="common">Blind cave fish</name>
    <name type="synonym">Astyanax fasciatus mexicanus</name>
    <dbReference type="NCBI Taxonomy" id="7994"/>
    <lineage>
        <taxon>Eukaryota</taxon>
        <taxon>Metazoa</taxon>
        <taxon>Chordata</taxon>
        <taxon>Craniata</taxon>
        <taxon>Vertebrata</taxon>
        <taxon>Euteleostomi</taxon>
        <taxon>Actinopterygii</taxon>
        <taxon>Neopterygii</taxon>
        <taxon>Teleostei</taxon>
        <taxon>Ostariophysi</taxon>
        <taxon>Characiformes</taxon>
        <taxon>Characoidei</taxon>
        <taxon>Acestrorhamphidae</taxon>
        <taxon>Acestrorhamphinae</taxon>
        <taxon>Astyanax</taxon>
    </lineage>
</organism>
<reference evidence="3" key="4">
    <citation type="submission" date="2025-09" db="UniProtKB">
        <authorList>
            <consortium name="Ensembl"/>
        </authorList>
    </citation>
    <scope>IDENTIFICATION</scope>
</reference>
<keyword evidence="4" id="KW-1185">Reference proteome</keyword>
<reference evidence="4" key="1">
    <citation type="submission" date="2013-03" db="EMBL/GenBank/DDBJ databases">
        <authorList>
            <person name="Jeffery W."/>
            <person name="Warren W."/>
            <person name="Wilson R.K."/>
        </authorList>
    </citation>
    <scope>NUCLEOTIDE SEQUENCE</scope>
    <source>
        <strain evidence="4">female</strain>
    </source>
</reference>
<dbReference type="PROSITE" id="PS50013">
    <property type="entry name" value="CHROMO_2"/>
    <property type="match status" value="1"/>
</dbReference>
<sequence length="130" mass="13924">IILSALGRGRVENSVLDSRRRGGVLQYLIDWEGYGPEERCWVGRGDVLDPALRGRNFRGPFTLVSLLLDPVGVPSAHSLLRLRYVGVPSLATPACPAPLEATPGPPAGTPCPSATIFSIIYLEIPASKSF</sequence>
<comment type="subcellular location">
    <subcellularLocation>
        <location evidence="1">Nucleus</location>
    </subcellularLocation>
</comment>
<evidence type="ECO:0000313" key="4">
    <source>
        <dbReference type="Proteomes" id="UP000018467"/>
    </source>
</evidence>
<reference evidence="3" key="3">
    <citation type="submission" date="2025-08" db="UniProtKB">
        <authorList>
            <consortium name="Ensembl"/>
        </authorList>
    </citation>
    <scope>IDENTIFICATION</scope>
</reference>
<dbReference type="InParanoid" id="A0A3B1IDE5"/>
<dbReference type="GeneTree" id="ENSGT01130000278705"/>
<name>A0A3B1IDE5_ASTMX</name>
<dbReference type="SUPFAM" id="SSF54160">
    <property type="entry name" value="Chromo domain-like"/>
    <property type="match status" value="1"/>
</dbReference>
<dbReference type="GO" id="GO:0005634">
    <property type="term" value="C:nucleus"/>
    <property type="evidence" value="ECO:0007669"/>
    <property type="project" value="UniProtKB-SubCell"/>
</dbReference>
<reference evidence="4" key="2">
    <citation type="journal article" date="2014" name="Nat. Commun.">
        <title>The cavefish genome reveals candidate genes for eye loss.</title>
        <authorList>
            <person name="McGaugh S.E."/>
            <person name="Gross J.B."/>
            <person name="Aken B."/>
            <person name="Blin M."/>
            <person name="Borowsky R."/>
            <person name="Chalopin D."/>
            <person name="Hinaux H."/>
            <person name="Jeffery W.R."/>
            <person name="Keene A."/>
            <person name="Ma L."/>
            <person name="Minx P."/>
            <person name="Murphy D."/>
            <person name="O'Quin K.E."/>
            <person name="Retaux S."/>
            <person name="Rohner N."/>
            <person name="Searle S.M."/>
            <person name="Stahl B.A."/>
            <person name="Tabin C."/>
            <person name="Volff J.N."/>
            <person name="Yoshizawa M."/>
            <person name="Warren W.C."/>
        </authorList>
    </citation>
    <scope>NUCLEOTIDE SEQUENCE [LARGE SCALE GENOMIC DNA]</scope>
    <source>
        <strain evidence="4">female</strain>
    </source>
</reference>
<dbReference type="Ensembl" id="ENSAMXT00000048677.1">
    <property type="protein sequence ID" value="ENSAMXP00000027605.1"/>
    <property type="gene ID" value="ENSAMXG00000039034.1"/>
</dbReference>
<accession>A0A3B1IDE5</accession>
<evidence type="ECO:0000313" key="3">
    <source>
        <dbReference type="Ensembl" id="ENSAMXP00000027605.1"/>
    </source>
</evidence>
<dbReference type="Gene3D" id="2.40.50.40">
    <property type="match status" value="1"/>
</dbReference>
<dbReference type="InterPro" id="IPR000953">
    <property type="entry name" value="Chromo/chromo_shadow_dom"/>
</dbReference>
<feature type="domain" description="Chromo" evidence="2">
    <location>
        <begin position="9"/>
        <end position="41"/>
    </location>
</feature>
<dbReference type="Proteomes" id="UP000018467">
    <property type="component" value="Unassembled WGS sequence"/>
</dbReference>
<dbReference type="InterPro" id="IPR016197">
    <property type="entry name" value="Chromo-like_dom_sf"/>
</dbReference>
<evidence type="ECO:0000256" key="1">
    <source>
        <dbReference type="ARBA" id="ARBA00004123"/>
    </source>
</evidence>